<accession>A0AAN9W164</accession>
<sequence>MQRWQGRVAVVTGASAGIGAAIAASLAKAGMVVVGFARRPELVEEQAKALAPARLVARQCDVSQEADVKASFAWVRAALGGVDVLVNNAGVINESRLSDGDLDGWRHMMDVNVLGLSLCTREAVTDMKARGVNDGHIIHINSVAGHVVSNRPGFLMYSASKHAVTALAEGIRKELVADGTRIRVSSISPGLVKSDIFSYGNMKELTPDKMFGEDYMEPQDIADAVVYVLGTPERVQIQELIIKPTGAKY</sequence>
<dbReference type="FunFam" id="3.40.50.720:FF:000047">
    <property type="entry name" value="NADP-dependent L-serine/L-allo-threonine dehydrogenase"/>
    <property type="match status" value="1"/>
</dbReference>
<evidence type="ECO:0000256" key="1">
    <source>
        <dbReference type="ARBA" id="ARBA00006484"/>
    </source>
</evidence>
<dbReference type="InterPro" id="IPR036291">
    <property type="entry name" value="NAD(P)-bd_dom_sf"/>
</dbReference>
<protein>
    <recommendedName>
        <fullName evidence="6">Dehydrogenase/reductase SDR family member 11</fullName>
    </recommendedName>
</protein>
<dbReference type="PANTHER" id="PTHR43115">
    <property type="entry name" value="DEHYDROGENASE/REDUCTASE SDR FAMILY MEMBER 11"/>
    <property type="match status" value="1"/>
</dbReference>
<dbReference type="Pfam" id="PF00106">
    <property type="entry name" value="adh_short"/>
    <property type="match status" value="1"/>
</dbReference>
<dbReference type="PRINTS" id="PR00080">
    <property type="entry name" value="SDRFAMILY"/>
</dbReference>
<gene>
    <name evidence="4" type="ORF">R5R35_013430</name>
</gene>
<proteinExistence type="inferred from homology"/>
<dbReference type="GO" id="GO:0016616">
    <property type="term" value="F:oxidoreductase activity, acting on the CH-OH group of donors, NAD or NADP as acceptor"/>
    <property type="evidence" value="ECO:0007669"/>
    <property type="project" value="UniProtKB-ARBA"/>
</dbReference>
<dbReference type="Gene3D" id="3.40.50.720">
    <property type="entry name" value="NAD(P)-binding Rossmann-like Domain"/>
    <property type="match status" value="1"/>
</dbReference>
<dbReference type="SUPFAM" id="SSF51735">
    <property type="entry name" value="NAD(P)-binding Rossmann-fold domains"/>
    <property type="match status" value="1"/>
</dbReference>
<dbReference type="PROSITE" id="PS00061">
    <property type="entry name" value="ADH_SHORT"/>
    <property type="match status" value="1"/>
</dbReference>
<dbReference type="EMBL" id="JAZDUA010000006">
    <property type="protein sequence ID" value="KAK7874026.1"/>
    <property type="molecule type" value="Genomic_DNA"/>
</dbReference>
<keyword evidence="2" id="KW-0560">Oxidoreductase</keyword>
<dbReference type="PANTHER" id="PTHR43115:SF4">
    <property type="entry name" value="DEHYDROGENASE_REDUCTASE SDR FAMILY MEMBER 11"/>
    <property type="match status" value="1"/>
</dbReference>
<keyword evidence="5" id="KW-1185">Reference proteome</keyword>
<evidence type="ECO:0000313" key="4">
    <source>
        <dbReference type="EMBL" id="KAK7874026.1"/>
    </source>
</evidence>
<comment type="caution">
    <text evidence="4">The sequence shown here is derived from an EMBL/GenBank/DDBJ whole genome shotgun (WGS) entry which is preliminary data.</text>
</comment>
<dbReference type="PRINTS" id="PR00081">
    <property type="entry name" value="GDHRDH"/>
</dbReference>
<comment type="similarity">
    <text evidence="1 3">Belongs to the short-chain dehydrogenases/reductases (SDR) family.</text>
</comment>
<evidence type="ECO:0000256" key="3">
    <source>
        <dbReference type="RuleBase" id="RU000363"/>
    </source>
</evidence>
<evidence type="ECO:0000256" key="2">
    <source>
        <dbReference type="ARBA" id="ARBA00023002"/>
    </source>
</evidence>
<organism evidence="4 5">
    <name type="scientific">Gryllus longicercus</name>
    <dbReference type="NCBI Taxonomy" id="2509291"/>
    <lineage>
        <taxon>Eukaryota</taxon>
        <taxon>Metazoa</taxon>
        <taxon>Ecdysozoa</taxon>
        <taxon>Arthropoda</taxon>
        <taxon>Hexapoda</taxon>
        <taxon>Insecta</taxon>
        <taxon>Pterygota</taxon>
        <taxon>Neoptera</taxon>
        <taxon>Polyneoptera</taxon>
        <taxon>Orthoptera</taxon>
        <taxon>Ensifera</taxon>
        <taxon>Gryllidea</taxon>
        <taxon>Grylloidea</taxon>
        <taxon>Gryllidae</taxon>
        <taxon>Gryllinae</taxon>
        <taxon>Gryllus</taxon>
    </lineage>
</organism>
<dbReference type="Proteomes" id="UP001378592">
    <property type="component" value="Unassembled WGS sequence"/>
</dbReference>
<dbReference type="InterPro" id="IPR002347">
    <property type="entry name" value="SDR_fam"/>
</dbReference>
<evidence type="ECO:0000313" key="5">
    <source>
        <dbReference type="Proteomes" id="UP001378592"/>
    </source>
</evidence>
<reference evidence="4 5" key="1">
    <citation type="submission" date="2024-03" db="EMBL/GenBank/DDBJ databases">
        <title>The genome assembly and annotation of the cricket Gryllus longicercus Weissman &amp; Gray.</title>
        <authorList>
            <person name="Szrajer S."/>
            <person name="Gray D."/>
            <person name="Ylla G."/>
        </authorList>
    </citation>
    <scope>NUCLEOTIDE SEQUENCE [LARGE SCALE GENOMIC DNA]</scope>
    <source>
        <strain evidence="4">DAG 2021-001</strain>
        <tissue evidence="4">Whole body minus gut</tissue>
    </source>
</reference>
<dbReference type="InterPro" id="IPR020904">
    <property type="entry name" value="Sc_DH/Rdtase_CS"/>
</dbReference>
<dbReference type="AlphaFoldDB" id="A0AAN9W164"/>
<evidence type="ECO:0008006" key="6">
    <source>
        <dbReference type="Google" id="ProtNLM"/>
    </source>
</evidence>
<name>A0AAN9W164_9ORTH</name>